<protein>
    <recommendedName>
        <fullName evidence="4">SAP domain-containing protein</fullName>
    </recommendedName>
</protein>
<dbReference type="InterPro" id="IPR004242">
    <property type="entry name" value="Transposase_21"/>
</dbReference>
<dbReference type="InParanoid" id="A0A165C496"/>
<evidence type="ECO:0000313" key="3">
    <source>
        <dbReference type="Proteomes" id="UP000076871"/>
    </source>
</evidence>
<dbReference type="RefSeq" id="XP_040759918.1">
    <property type="nucleotide sequence ID" value="XM_040904993.1"/>
</dbReference>
<feature type="region of interest" description="Disordered" evidence="1">
    <location>
        <begin position="338"/>
        <end position="364"/>
    </location>
</feature>
<gene>
    <name evidence="2" type="ORF">LAESUDRAFT_662472</name>
</gene>
<evidence type="ECO:0008006" key="4">
    <source>
        <dbReference type="Google" id="ProtNLM"/>
    </source>
</evidence>
<dbReference type="Pfam" id="PF02992">
    <property type="entry name" value="Transposase_21"/>
    <property type="match status" value="1"/>
</dbReference>
<dbReference type="GeneID" id="63822023"/>
<evidence type="ECO:0000256" key="1">
    <source>
        <dbReference type="SAM" id="MobiDB-lite"/>
    </source>
</evidence>
<proteinExistence type="predicted"/>
<evidence type="ECO:0000313" key="2">
    <source>
        <dbReference type="EMBL" id="KZT02178.1"/>
    </source>
</evidence>
<dbReference type="AlphaFoldDB" id="A0A165C496"/>
<reference evidence="2 3" key="1">
    <citation type="journal article" date="2016" name="Mol. Biol. Evol.">
        <title>Comparative Genomics of Early-Diverging Mushroom-Forming Fungi Provides Insights into the Origins of Lignocellulose Decay Capabilities.</title>
        <authorList>
            <person name="Nagy L.G."/>
            <person name="Riley R."/>
            <person name="Tritt A."/>
            <person name="Adam C."/>
            <person name="Daum C."/>
            <person name="Floudas D."/>
            <person name="Sun H."/>
            <person name="Yadav J.S."/>
            <person name="Pangilinan J."/>
            <person name="Larsson K.H."/>
            <person name="Matsuura K."/>
            <person name="Barry K."/>
            <person name="Labutti K."/>
            <person name="Kuo R."/>
            <person name="Ohm R.A."/>
            <person name="Bhattacharya S.S."/>
            <person name="Shirouzu T."/>
            <person name="Yoshinaga Y."/>
            <person name="Martin F.M."/>
            <person name="Grigoriev I.V."/>
            <person name="Hibbett D.S."/>
        </authorList>
    </citation>
    <scope>NUCLEOTIDE SEQUENCE [LARGE SCALE GENOMIC DNA]</scope>
    <source>
        <strain evidence="2 3">93-53</strain>
    </source>
</reference>
<keyword evidence="3" id="KW-1185">Reference proteome</keyword>
<dbReference type="OrthoDB" id="3269001at2759"/>
<dbReference type="PANTHER" id="PTHR46579:SF1">
    <property type="entry name" value="F5_8 TYPE C DOMAIN-CONTAINING PROTEIN"/>
    <property type="match status" value="1"/>
</dbReference>
<accession>A0A165C496</accession>
<dbReference type="PANTHER" id="PTHR46579">
    <property type="entry name" value="F5/8 TYPE C DOMAIN-CONTAINING PROTEIN-RELATED"/>
    <property type="match status" value="1"/>
</dbReference>
<dbReference type="STRING" id="1314785.A0A165C496"/>
<dbReference type="Proteomes" id="UP000076871">
    <property type="component" value="Unassembled WGS sequence"/>
</dbReference>
<dbReference type="EMBL" id="KV427655">
    <property type="protein sequence ID" value="KZT02178.1"/>
    <property type="molecule type" value="Genomic_DNA"/>
</dbReference>
<organism evidence="2 3">
    <name type="scientific">Laetiporus sulphureus 93-53</name>
    <dbReference type="NCBI Taxonomy" id="1314785"/>
    <lineage>
        <taxon>Eukaryota</taxon>
        <taxon>Fungi</taxon>
        <taxon>Dikarya</taxon>
        <taxon>Basidiomycota</taxon>
        <taxon>Agaricomycotina</taxon>
        <taxon>Agaricomycetes</taxon>
        <taxon>Polyporales</taxon>
        <taxon>Laetiporus</taxon>
    </lineage>
</organism>
<name>A0A165C496_9APHY</name>
<sequence>MVCLNLPPHLRYLPENTFLVGIIPGPTKSSLEQINHFLRPLVDDLLTFWNAGVFYTRTAAYPLGRLVRCALIPLICDLPAARQVSGHGAHSSTYFCSFCKLRLDQIENLNPSTWPKRDPREHRRHAEEWQAATNAEARASIFRKHGVRWSELLRLPYWDPIAFTIIDTMHNHYLGLLKTHCREIWGMNVDIEDGDGTYVHDYKTPPRPSDVELNEGMQRLYNGTVKELAGCRKNVLWHLCFEHDLQRAKKKKQLLDNLVRWVRHTSTNAPNPSDENHKSTSPSPIDVQIKKAEQSLKRGSQPKTIARSPKAVLVAMCTARDLDTSGVKAVLAGRLENSTSPPTPVGAGVSTLSNTSPHTDNRDASSVVLGRDTLTQVHEDMKRTQLPSWISPAPSNIGSEQRGKLSADQWFSACSIHLPVTLVRLWGHEQGRKQKMLENYMDLLTAVIVCSMRETSHEHILVYNASLMRYLRSLKELYKEAEIKPNHHVAVHVGEFLQAFGPVHSIRTFFSERMNYLLMRQNTSGKFGELELTYLNHACRASNLRGLIQRDGVRQITEELVGVYDAVYHEDRRGTRLRDSVMINASPLGVHGKRTKAMTISDAEFEALLHLLNLELGQEIYVDVRSLRIVPGRVHIRNSVISCKKIFINGVTYRPYSASPNDSNVVFTHPQIRVSRAGRVKQIFTHTRHDTQGHEIQESFLIVECLQELTETDLVHDPYRRFLHAGGRLCYDSYLADVIVIRPTRVISHFAKTPMIVPGISRSCVHVLALDRVRDIWCQFLGPLNSHSFMNMQMLDLVSPMPDSDEEAEGEGGEDDGPIEFWETLAG</sequence>